<evidence type="ECO:0000313" key="2">
    <source>
        <dbReference type="Proteomes" id="UP001157502"/>
    </source>
</evidence>
<keyword evidence="2" id="KW-1185">Reference proteome</keyword>
<dbReference type="Proteomes" id="UP001157502">
    <property type="component" value="Chromosome 24"/>
</dbReference>
<comment type="caution">
    <text evidence="1">The sequence shown here is derived from an EMBL/GenBank/DDBJ whole genome shotgun (WGS) entry which is preliminary data.</text>
</comment>
<protein>
    <submittedName>
        <fullName evidence="1">Uncharacterized protein</fullName>
    </submittedName>
</protein>
<accession>A0ACC2FPR6</accession>
<reference evidence="1" key="1">
    <citation type="submission" date="2021-05" db="EMBL/GenBank/DDBJ databases">
        <authorList>
            <person name="Pan Q."/>
            <person name="Jouanno E."/>
            <person name="Zahm M."/>
            <person name="Klopp C."/>
            <person name="Cabau C."/>
            <person name="Louis A."/>
            <person name="Berthelot C."/>
            <person name="Parey E."/>
            <person name="Roest Crollius H."/>
            <person name="Montfort J."/>
            <person name="Robinson-Rechavi M."/>
            <person name="Bouchez O."/>
            <person name="Lampietro C."/>
            <person name="Lopez Roques C."/>
            <person name="Donnadieu C."/>
            <person name="Postlethwait J."/>
            <person name="Bobe J."/>
            <person name="Dillon D."/>
            <person name="Chandos A."/>
            <person name="von Hippel F."/>
            <person name="Guiguen Y."/>
        </authorList>
    </citation>
    <scope>NUCLEOTIDE SEQUENCE</scope>
    <source>
        <strain evidence="1">YG-Jan2019</strain>
    </source>
</reference>
<name>A0ACC2FPR6_DALPE</name>
<dbReference type="EMBL" id="CM055751">
    <property type="protein sequence ID" value="KAJ7993413.1"/>
    <property type="molecule type" value="Genomic_DNA"/>
</dbReference>
<organism evidence="1 2">
    <name type="scientific">Dallia pectoralis</name>
    <name type="common">Alaska blackfish</name>
    <dbReference type="NCBI Taxonomy" id="75939"/>
    <lineage>
        <taxon>Eukaryota</taxon>
        <taxon>Metazoa</taxon>
        <taxon>Chordata</taxon>
        <taxon>Craniata</taxon>
        <taxon>Vertebrata</taxon>
        <taxon>Euteleostomi</taxon>
        <taxon>Actinopterygii</taxon>
        <taxon>Neopterygii</taxon>
        <taxon>Teleostei</taxon>
        <taxon>Protacanthopterygii</taxon>
        <taxon>Esociformes</taxon>
        <taxon>Umbridae</taxon>
        <taxon>Dallia</taxon>
    </lineage>
</organism>
<gene>
    <name evidence="1" type="ORF">DPEC_G00272180</name>
</gene>
<evidence type="ECO:0000313" key="1">
    <source>
        <dbReference type="EMBL" id="KAJ7993413.1"/>
    </source>
</evidence>
<proteinExistence type="predicted"/>
<sequence>MCDTPRDERKTNMPIDPVPVGEESPLVNVQRQDSGVTSAGNKLRRALLKSRSRALTLLLSQLPALGERYTLVSRLIPAAAPAGSRETIAHPPFSQCLANLNRCCHDNSPQESGFYDDVRRSGSGLVGSERE</sequence>